<dbReference type="InterPro" id="IPR027417">
    <property type="entry name" value="P-loop_NTPase"/>
</dbReference>
<dbReference type="Proteomes" id="UP000298324">
    <property type="component" value="Unassembled WGS sequence"/>
</dbReference>
<feature type="domain" description="CobQ/CobB/MinD/ParA nucleotide binding" evidence="1">
    <location>
        <begin position="213"/>
        <end position="384"/>
    </location>
</feature>
<dbReference type="RefSeq" id="WP_190259030.1">
    <property type="nucleotide sequence ID" value="NZ_QFGA01000003.1"/>
</dbReference>
<name>A0A4Y7R6Y1_9FIRM</name>
<evidence type="ECO:0000313" key="2">
    <source>
        <dbReference type="EMBL" id="TEB04695.1"/>
    </source>
</evidence>
<dbReference type="AlphaFoldDB" id="A0A4Y7R6Y1"/>
<evidence type="ECO:0000313" key="3">
    <source>
        <dbReference type="Proteomes" id="UP000298324"/>
    </source>
</evidence>
<keyword evidence="3" id="KW-1185">Reference proteome</keyword>
<dbReference type="Gene3D" id="3.40.50.300">
    <property type="entry name" value="P-loop containing nucleotide triphosphate hydrolases"/>
    <property type="match status" value="1"/>
</dbReference>
<evidence type="ECO:0000259" key="1">
    <source>
        <dbReference type="Pfam" id="PF01656"/>
    </source>
</evidence>
<dbReference type="Pfam" id="PF01656">
    <property type="entry name" value="CbiA"/>
    <property type="match status" value="1"/>
</dbReference>
<proteinExistence type="predicted"/>
<dbReference type="InterPro" id="IPR002586">
    <property type="entry name" value="CobQ/CobB/MinD/ParA_Nub-bd_dom"/>
</dbReference>
<dbReference type="EMBL" id="QFGA01000003">
    <property type="protein sequence ID" value="TEB04695.1"/>
    <property type="molecule type" value="Genomic_DNA"/>
</dbReference>
<dbReference type="PANTHER" id="PTHR13696:SF52">
    <property type="entry name" value="PARA FAMILY PROTEIN CT_582"/>
    <property type="match status" value="1"/>
</dbReference>
<accession>A0A4Y7R6Y1</accession>
<dbReference type="SUPFAM" id="SSF52540">
    <property type="entry name" value="P-loop containing nucleoside triphosphate hydrolases"/>
    <property type="match status" value="1"/>
</dbReference>
<dbReference type="InterPro" id="IPR050678">
    <property type="entry name" value="DNA_Partitioning_ATPase"/>
</dbReference>
<protein>
    <submittedName>
        <fullName evidence="2">CobQ/CobB/MinD/ParA nucleotide binding domain protein</fullName>
    </submittedName>
</protein>
<comment type="caution">
    <text evidence="2">The sequence shown here is derived from an EMBL/GenBank/DDBJ whole genome shotgun (WGS) entry which is preliminary data.</text>
</comment>
<reference evidence="2 3" key="1">
    <citation type="journal article" date="2018" name="Environ. Microbiol.">
        <title>Novel energy conservation strategies and behaviour of Pelotomaculum schinkii driving syntrophic propionate catabolism.</title>
        <authorList>
            <person name="Hidalgo-Ahumada C.A.P."/>
            <person name="Nobu M.K."/>
            <person name="Narihiro T."/>
            <person name="Tamaki H."/>
            <person name="Liu W.T."/>
            <person name="Kamagata Y."/>
            <person name="Stams A.J.M."/>
            <person name="Imachi H."/>
            <person name="Sousa D.Z."/>
        </authorList>
    </citation>
    <scope>NUCLEOTIDE SEQUENCE [LARGE SCALE GENOMIC DNA]</scope>
    <source>
        <strain evidence="2 3">HH</strain>
    </source>
</reference>
<gene>
    <name evidence="2" type="ORF">Psch_03457</name>
</gene>
<sequence length="465" mass="50375">MLFFSNNAQKLHTLGFRTTENSGEADAAAFFGKDSYEEAVAIASEKKICFIMDAESELGFFNVARLAFLGIIVLRDIAALKAVVEFIGEKQAVDAPGNEKNGHEEQSDIVAALFKTTGNGEEPCPSAHTQPGELGQVPGELAKEIDELPEVETLEKPPELPKPGMTDVVECPQGKTDEKKVLNSPPHPVAGPKRLDVTASPNVVFNNILASYSPSTSVGKTFLAVNAAAWLAGRGVKVALIDLDPDKADLWHTSYMDTYGPPRVTVSNWADVVGDPVQHVSQHPNLPNLFVLPGTTLVGGPLPDAAVVEKILRVLASRFDVVVADLNALLRLTHIVAALRMAGKIFLLSDLSEKSVSQTSMIFSQASELAGRDRMSMVVNMVKRGQLYRPRDIAKIFGFAEFSEIPDDPKTVMSCLKSRRFPVNTVSPVGNALTKCFEKELSGFAETPGELKPSRWKGLAGLRRR</sequence>
<organism evidence="2 3">
    <name type="scientific">Pelotomaculum schinkii</name>
    <dbReference type="NCBI Taxonomy" id="78350"/>
    <lineage>
        <taxon>Bacteria</taxon>
        <taxon>Bacillati</taxon>
        <taxon>Bacillota</taxon>
        <taxon>Clostridia</taxon>
        <taxon>Eubacteriales</taxon>
        <taxon>Desulfotomaculaceae</taxon>
        <taxon>Pelotomaculum</taxon>
    </lineage>
</organism>
<dbReference type="PANTHER" id="PTHR13696">
    <property type="entry name" value="P-LOOP CONTAINING NUCLEOSIDE TRIPHOSPHATE HYDROLASE"/>
    <property type="match status" value="1"/>
</dbReference>